<organism evidence="6 7">
    <name type="scientific">Pseudomonas azotoformans</name>
    <dbReference type="NCBI Taxonomy" id="47878"/>
    <lineage>
        <taxon>Bacteria</taxon>
        <taxon>Pseudomonadati</taxon>
        <taxon>Pseudomonadota</taxon>
        <taxon>Gammaproteobacteria</taxon>
        <taxon>Pseudomonadales</taxon>
        <taxon>Pseudomonadaceae</taxon>
        <taxon>Pseudomonas</taxon>
    </lineage>
</organism>
<protein>
    <submittedName>
        <fullName evidence="6">LysR family transcriptional regulator</fullName>
    </submittedName>
</protein>
<sequence>MNAVSLDNAAVSLDLSLLRTFLTVVDSSSFASAAEVLAITPSAVSGHIKRLEDDVGVRLLTRTTRRLALTPEGELLYTYARNITSLEREFRAKLRGSNVEGRIRVGSSEDFAGTWLAEVLQVFGRSFPRTAIEMKVGITSDLLQQQQQGKLDVVFGKQCSRVTDEGDLLWEEPLVWAFNSKAVLTDDSPVPLAVFPEPCVYREAAIRALSGAGRHWRLAFESSSMAGCISAALAGFAVAPLARSQLREGIKELGAAEGLPPLACARFYAFYDKAEGPLRTLVESVKDIGRRRRFISHSFQTNG</sequence>
<dbReference type="InterPro" id="IPR005119">
    <property type="entry name" value="LysR_subst-bd"/>
</dbReference>
<dbReference type="EMBL" id="CP014546">
    <property type="protein sequence ID" value="AMN80877.1"/>
    <property type="molecule type" value="Genomic_DNA"/>
</dbReference>
<reference evidence="6 7" key="1">
    <citation type="submission" date="2016-02" db="EMBL/GenBank/DDBJ databases">
        <title>Complete genome sequence of Pseudomonas azotoformans S4.</title>
        <authorList>
            <person name="Fang Y."/>
            <person name="Wu L."/>
            <person name="Feng G."/>
        </authorList>
    </citation>
    <scope>NUCLEOTIDE SEQUENCE [LARGE SCALE GENOMIC DNA]</scope>
    <source>
        <strain evidence="6 7">S4</strain>
    </source>
</reference>
<dbReference type="InterPro" id="IPR036388">
    <property type="entry name" value="WH-like_DNA-bd_sf"/>
</dbReference>
<dbReference type="GO" id="GO:0003677">
    <property type="term" value="F:DNA binding"/>
    <property type="evidence" value="ECO:0007669"/>
    <property type="project" value="UniProtKB-KW"/>
</dbReference>
<dbReference type="PROSITE" id="PS50931">
    <property type="entry name" value="HTH_LYSR"/>
    <property type="match status" value="1"/>
</dbReference>
<dbReference type="FunFam" id="1.10.10.10:FF:000001">
    <property type="entry name" value="LysR family transcriptional regulator"/>
    <property type="match status" value="1"/>
</dbReference>
<dbReference type="PANTHER" id="PTHR30579">
    <property type="entry name" value="TRANSCRIPTIONAL REGULATOR"/>
    <property type="match status" value="1"/>
</dbReference>
<dbReference type="InterPro" id="IPR000847">
    <property type="entry name" value="LysR_HTH_N"/>
</dbReference>
<proteinExistence type="inferred from homology"/>
<evidence type="ECO:0000256" key="2">
    <source>
        <dbReference type="ARBA" id="ARBA00023015"/>
    </source>
</evidence>
<dbReference type="KEGG" id="pazo:AYR47_22355"/>
<evidence type="ECO:0000259" key="5">
    <source>
        <dbReference type="PROSITE" id="PS50931"/>
    </source>
</evidence>
<dbReference type="Gene3D" id="1.10.10.10">
    <property type="entry name" value="Winged helix-like DNA-binding domain superfamily/Winged helix DNA-binding domain"/>
    <property type="match status" value="1"/>
</dbReference>
<dbReference type="InterPro" id="IPR050176">
    <property type="entry name" value="LTTR"/>
</dbReference>
<evidence type="ECO:0000256" key="3">
    <source>
        <dbReference type="ARBA" id="ARBA00023125"/>
    </source>
</evidence>
<dbReference type="Pfam" id="PF03466">
    <property type="entry name" value="LysR_substrate"/>
    <property type="match status" value="1"/>
</dbReference>
<dbReference type="Proteomes" id="UP000070516">
    <property type="component" value="Chromosome"/>
</dbReference>
<evidence type="ECO:0000313" key="6">
    <source>
        <dbReference type="EMBL" id="AMN80877.1"/>
    </source>
</evidence>
<dbReference type="InterPro" id="IPR036390">
    <property type="entry name" value="WH_DNA-bd_sf"/>
</dbReference>
<feature type="domain" description="HTH lysR-type" evidence="5">
    <location>
        <begin position="13"/>
        <end position="70"/>
    </location>
</feature>
<gene>
    <name evidence="6" type="ORF">AYR47_22355</name>
</gene>
<dbReference type="SUPFAM" id="SSF53850">
    <property type="entry name" value="Periplasmic binding protein-like II"/>
    <property type="match status" value="1"/>
</dbReference>
<accession>A0A127I2H0</accession>
<comment type="similarity">
    <text evidence="1">Belongs to the LysR transcriptional regulatory family.</text>
</comment>
<evidence type="ECO:0000256" key="4">
    <source>
        <dbReference type="ARBA" id="ARBA00023163"/>
    </source>
</evidence>
<keyword evidence="2" id="KW-0805">Transcription regulation</keyword>
<keyword evidence="3" id="KW-0238">DNA-binding</keyword>
<dbReference type="Pfam" id="PF00126">
    <property type="entry name" value="HTH_1"/>
    <property type="match status" value="1"/>
</dbReference>
<dbReference type="GO" id="GO:0003700">
    <property type="term" value="F:DNA-binding transcription factor activity"/>
    <property type="evidence" value="ECO:0007669"/>
    <property type="project" value="InterPro"/>
</dbReference>
<evidence type="ECO:0000256" key="1">
    <source>
        <dbReference type="ARBA" id="ARBA00009437"/>
    </source>
</evidence>
<name>A0A127I2H0_PSEAZ</name>
<dbReference type="PANTHER" id="PTHR30579:SF7">
    <property type="entry name" value="HTH-TYPE TRANSCRIPTIONAL REGULATOR LRHA-RELATED"/>
    <property type="match status" value="1"/>
</dbReference>
<dbReference type="Gene3D" id="3.40.190.10">
    <property type="entry name" value="Periplasmic binding protein-like II"/>
    <property type="match status" value="2"/>
</dbReference>
<dbReference type="AlphaFoldDB" id="A0A127I2H0"/>
<evidence type="ECO:0000313" key="7">
    <source>
        <dbReference type="Proteomes" id="UP000070516"/>
    </source>
</evidence>
<dbReference type="SUPFAM" id="SSF46785">
    <property type="entry name" value="Winged helix' DNA-binding domain"/>
    <property type="match status" value="1"/>
</dbReference>
<keyword evidence="4" id="KW-0804">Transcription</keyword>